<dbReference type="EMBL" id="VSRR010001230">
    <property type="protein sequence ID" value="MPC23608.1"/>
    <property type="molecule type" value="Genomic_DNA"/>
</dbReference>
<organism evidence="1 2">
    <name type="scientific">Portunus trituberculatus</name>
    <name type="common">Swimming crab</name>
    <name type="synonym">Neptunus trituberculatus</name>
    <dbReference type="NCBI Taxonomy" id="210409"/>
    <lineage>
        <taxon>Eukaryota</taxon>
        <taxon>Metazoa</taxon>
        <taxon>Ecdysozoa</taxon>
        <taxon>Arthropoda</taxon>
        <taxon>Crustacea</taxon>
        <taxon>Multicrustacea</taxon>
        <taxon>Malacostraca</taxon>
        <taxon>Eumalacostraca</taxon>
        <taxon>Eucarida</taxon>
        <taxon>Decapoda</taxon>
        <taxon>Pleocyemata</taxon>
        <taxon>Brachyura</taxon>
        <taxon>Eubrachyura</taxon>
        <taxon>Portunoidea</taxon>
        <taxon>Portunidae</taxon>
        <taxon>Portuninae</taxon>
        <taxon>Portunus</taxon>
    </lineage>
</organism>
<proteinExistence type="predicted"/>
<protein>
    <submittedName>
        <fullName evidence="1">Uncharacterized protein</fullName>
    </submittedName>
</protein>
<comment type="caution">
    <text evidence="1">The sequence shown here is derived from an EMBL/GenBank/DDBJ whole genome shotgun (WGS) entry which is preliminary data.</text>
</comment>
<accession>A0A5B7DQG2</accession>
<reference evidence="1 2" key="1">
    <citation type="submission" date="2019-05" db="EMBL/GenBank/DDBJ databases">
        <title>Another draft genome of Portunus trituberculatus and its Hox gene families provides insights of decapod evolution.</title>
        <authorList>
            <person name="Jeong J.-H."/>
            <person name="Song I."/>
            <person name="Kim S."/>
            <person name="Choi T."/>
            <person name="Kim D."/>
            <person name="Ryu S."/>
            <person name="Kim W."/>
        </authorList>
    </citation>
    <scope>NUCLEOTIDE SEQUENCE [LARGE SCALE GENOMIC DNA]</scope>
    <source>
        <tissue evidence="1">Muscle</tissue>
    </source>
</reference>
<sequence>MKSSICATVSNTTYVRIQKRFALSPQLFSKATEMISEAQKTLRIRALFPLKLLNVCAVSRGCGHEEAIRWSWRLSFVPPGCGVTATPAKNTRDSPSLA</sequence>
<keyword evidence="2" id="KW-1185">Reference proteome</keyword>
<dbReference type="AlphaFoldDB" id="A0A5B7DQG2"/>
<gene>
    <name evidence="1" type="ORF">E2C01_016665</name>
</gene>
<name>A0A5B7DQG2_PORTR</name>
<evidence type="ECO:0000313" key="2">
    <source>
        <dbReference type="Proteomes" id="UP000324222"/>
    </source>
</evidence>
<evidence type="ECO:0000313" key="1">
    <source>
        <dbReference type="EMBL" id="MPC23608.1"/>
    </source>
</evidence>
<dbReference type="Proteomes" id="UP000324222">
    <property type="component" value="Unassembled WGS sequence"/>
</dbReference>